<feature type="active site" description="For beta-ketoacyl synthase activity" evidence="12">
    <location>
        <position position="198"/>
    </location>
</feature>
<evidence type="ECO:0000256" key="1">
    <source>
        <dbReference type="ARBA" id="ARBA00005194"/>
    </source>
</evidence>
<organism evidence="15 16">
    <name type="scientific">Hyalangium minutum</name>
    <dbReference type="NCBI Taxonomy" id="394096"/>
    <lineage>
        <taxon>Bacteria</taxon>
        <taxon>Pseudomonadati</taxon>
        <taxon>Myxococcota</taxon>
        <taxon>Myxococcia</taxon>
        <taxon>Myxococcales</taxon>
        <taxon>Cystobacterineae</taxon>
        <taxon>Archangiaceae</taxon>
        <taxon>Hyalangium</taxon>
    </lineage>
</organism>
<dbReference type="EC" id="2.3.1.179" evidence="3 11"/>
<dbReference type="GO" id="GO:0006633">
    <property type="term" value="P:fatty acid biosynthetic process"/>
    <property type="evidence" value="ECO:0007669"/>
    <property type="project" value="UniProtKB-UniRule"/>
</dbReference>
<evidence type="ECO:0000313" key="15">
    <source>
        <dbReference type="EMBL" id="KFE67028.1"/>
    </source>
</evidence>
<dbReference type="STRING" id="394096.DB31_8381"/>
<name>A0A085WH65_9BACT</name>
<dbReference type="PIRSF" id="PIRSF000447">
    <property type="entry name" value="KAS_II"/>
    <property type="match status" value="1"/>
</dbReference>
<protein>
    <recommendedName>
        <fullName evidence="4 11">3-oxoacyl-[acyl-carrier-protein] synthase 2</fullName>
        <ecNumber evidence="3 11">2.3.1.179</ecNumber>
    </recommendedName>
</protein>
<evidence type="ECO:0000256" key="12">
    <source>
        <dbReference type="PIRSR" id="PIRSR000447-1"/>
    </source>
</evidence>
<evidence type="ECO:0000256" key="8">
    <source>
        <dbReference type="ARBA" id="ARBA00023098"/>
    </source>
</evidence>
<dbReference type="Pfam" id="PF02801">
    <property type="entry name" value="Ketoacyl-synt_C"/>
    <property type="match status" value="1"/>
</dbReference>
<comment type="catalytic activity">
    <reaction evidence="11">
        <text>(9Z)-hexadecenoyl-[ACP] + malonyl-[ACP] + H(+) = 3-oxo-(11Z)-octadecenoyl-[ACP] + holo-[ACP] + CO2</text>
        <dbReference type="Rhea" id="RHEA:55040"/>
        <dbReference type="Rhea" id="RHEA-COMP:9623"/>
        <dbReference type="Rhea" id="RHEA-COMP:9685"/>
        <dbReference type="Rhea" id="RHEA-COMP:10800"/>
        <dbReference type="Rhea" id="RHEA-COMP:14074"/>
        <dbReference type="ChEBI" id="CHEBI:15378"/>
        <dbReference type="ChEBI" id="CHEBI:16526"/>
        <dbReference type="ChEBI" id="CHEBI:64479"/>
        <dbReference type="ChEBI" id="CHEBI:78449"/>
        <dbReference type="ChEBI" id="CHEBI:83989"/>
        <dbReference type="ChEBI" id="CHEBI:138538"/>
        <dbReference type="EC" id="2.3.1.179"/>
    </reaction>
</comment>
<keyword evidence="6 11" id="KW-0808">Transferase</keyword>
<keyword evidence="8" id="KW-0443">Lipid metabolism</keyword>
<dbReference type="GO" id="GO:0004315">
    <property type="term" value="F:3-oxoacyl-[acyl-carrier-protein] synthase activity"/>
    <property type="evidence" value="ECO:0007669"/>
    <property type="project" value="UniProtKB-UniRule"/>
</dbReference>
<comment type="pathway">
    <text evidence="1 11">Lipid metabolism; fatty acid biosynthesis.</text>
</comment>
<dbReference type="PROSITE" id="PS00606">
    <property type="entry name" value="KS3_1"/>
    <property type="match status" value="1"/>
</dbReference>
<comment type="catalytic activity">
    <reaction evidence="11">
        <text>a fatty acyl-[ACP] + malonyl-[ACP] + H(+) = a 3-oxoacyl-[ACP] + holo-[ACP] + CO2</text>
        <dbReference type="Rhea" id="RHEA:22836"/>
        <dbReference type="Rhea" id="RHEA-COMP:9623"/>
        <dbReference type="Rhea" id="RHEA-COMP:9685"/>
        <dbReference type="Rhea" id="RHEA-COMP:9916"/>
        <dbReference type="Rhea" id="RHEA-COMP:14125"/>
        <dbReference type="ChEBI" id="CHEBI:15378"/>
        <dbReference type="ChEBI" id="CHEBI:16526"/>
        <dbReference type="ChEBI" id="CHEBI:64479"/>
        <dbReference type="ChEBI" id="CHEBI:78449"/>
        <dbReference type="ChEBI" id="CHEBI:78776"/>
        <dbReference type="ChEBI" id="CHEBI:138651"/>
    </reaction>
</comment>
<dbReference type="InterPro" id="IPR020841">
    <property type="entry name" value="PKS_Beta-ketoAc_synthase_dom"/>
</dbReference>
<evidence type="ECO:0000256" key="3">
    <source>
        <dbReference type="ARBA" id="ARBA00012356"/>
    </source>
</evidence>
<keyword evidence="7" id="KW-0276">Fatty acid metabolism</keyword>
<dbReference type="NCBIfam" id="TIGR03150">
    <property type="entry name" value="fabF"/>
    <property type="match status" value="1"/>
</dbReference>
<dbReference type="CDD" id="cd00834">
    <property type="entry name" value="KAS_I_II"/>
    <property type="match status" value="1"/>
</dbReference>
<evidence type="ECO:0000256" key="13">
    <source>
        <dbReference type="RuleBase" id="RU003694"/>
    </source>
</evidence>
<dbReference type="InterPro" id="IPR000794">
    <property type="entry name" value="Beta-ketoacyl_synthase"/>
</dbReference>
<dbReference type="InterPro" id="IPR018201">
    <property type="entry name" value="Ketoacyl_synth_AS"/>
</dbReference>
<reference evidence="15 16" key="1">
    <citation type="submission" date="2014-04" db="EMBL/GenBank/DDBJ databases">
        <title>Genome assembly of Hyalangium minutum DSM 14724.</title>
        <authorList>
            <person name="Sharma G."/>
            <person name="Subramanian S."/>
        </authorList>
    </citation>
    <scope>NUCLEOTIDE SEQUENCE [LARGE SCALE GENOMIC DNA]</scope>
    <source>
        <strain evidence="15 16">DSM 14724</strain>
    </source>
</reference>
<dbReference type="InterPro" id="IPR017568">
    <property type="entry name" value="3-oxoacyl-ACP_synth-2"/>
</dbReference>
<dbReference type="FunFam" id="3.40.47.10:FF:000009">
    <property type="entry name" value="3-oxoacyl-[acyl-carrier-protein] synthase 2"/>
    <property type="match status" value="1"/>
</dbReference>
<dbReference type="PANTHER" id="PTHR11712">
    <property type="entry name" value="POLYKETIDE SYNTHASE-RELATED"/>
    <property type="match status" value="1"/>
</dbReference>
<dbReference type="PANTHER" id="PTHR11712:SF336">
    <property type="entry name" value="3-OXOACYL-[ACYL-CARRIER-PROTEIN] SYNTHASE, MITOCHONDRIAL"/>
    <property type="match status" value="1"/>
</dbReference>
<dbReference type="AlphaFoldDB" id="A0A085WH65"/>
<keyword evidence="16" id="KW-1185">Reference proteome</keyword>
<evidence type="ECO:0000256" key="7">
    <source>
        <dbReference type="ARBA" id="ARBA00022832"/>
    </source>
</evidence>
<dbReference type="PROSITE" id="PS52004">
    <property type="entry name" value="KS3_2"/>
    <property type="match status" value="1"/>
</dbReference>
<sequence length="447" mass="46829">MRGRAGGTLASSVPVAARAVVAATLLERNVSNRRVVVTGTGLITALGTGTEKNWQAMLAGKSGIAPITRFDVGKLDTRFAGEVKDFVPEQYMDKREVRRMDLFAQYAVAAAEMAVKESGLPIGTDKPHGYQQERVGVIVGSGIGGIASLEEQHKKGLEKGFDRLSPFFIIQMIINMAPGLISIRYGAKGPNWSPVSACATSAHAIGEAWKSIRLGECDAVIAGGAEAAITPLGMGGFSVMKALSTHNDNPSAASRPFDKDRDGFVMGEGAGIVILEELESAKKRGATILAELVGYGANSDANHVTAPAPEGEGAARCMRLALASSGLNPEEVGYINAHGTSTPYNDANESKAIKAVFGAHAKKVAVSSTKSMTGHMLGAAGGAEAVVSVLALLRGVLPPTINYTTPDPECDLDYVPNQPREIRVDAAMSNSFGFGGTNAVLLFRRFK</sequence>
<evidence type="ECO:0000256" key="10">
    <source>
        <dbReference type="ARBA" id="ARBA00023315"/>
    </source>
</evidence>
<evidence type="ECO:0000313" key="16">
    <source>
        <dbReference type="Proteomes" id="UP000028725"/>
    </source>
</evidence>
<evidence type="ECO:0000256" key="11">
    <source>
        <dbReference type="PIRNR" id="PIRNR000447"/>
    </source>
</evidence>
<evidence type="ECO:0000259" key="14">
    <source>
        <dbReference type="PROSITE" id="PS52004"/>
    </source>
</evidence>
<dbReference type="InterPro" id="IPR014031">
    <property type="entry name" value="Ketoacyl_synth_C"/>
</dbReference>
<dbReference type="SMART" id="SM00825">
    <property type="entry name" value="PKS_KS"/>
    <property type="match status" value="1"/>
</dbReference>
<comment type="similarity">
    <text evidence="2 11 13">Belongs to the thiolase-like superfamily. Beta-ketoacyl-ACP synthases family.</text>
</comment>
<dbReference type="EMBL" id="JMCB01000008">
    <property type="protein sequence ID" value="KFE67028.1"/>
    <property type="molecule type" value="Genomic_DNA"/>
</dbReference>
<feature type="domain" description="Ketosynthase family 3 (KS3)" evidence="14">
    <location>
        <begin position="32"/>
        <end position="445"/>
    </location>
</feature>
<dbReference type="NCBIfam" id="NF005589">
    <property type="entry name" value="PRK07314.1"/>
    <property type="match status" value="1"/>
</dbReference>
<dbReference type="SUPFAM" id="SSF53901">
    <property type="entry name" value="Thiolase-like"/>
    <property type="match status" value="2"/>
</dbReference>
<dbReference type="InterPro" id="IPR014030">
    <property type="entry name" value="Ketoacyl_synth_N"/>
</dbReference>
<dbReference type="PATRIC" id="fig|394096.3.peg.4422"/>
<dbReference type="GO" id="GO:0005829">
    <property type="term" value="C:cytosol"/>
    <property type="evidence" value="ECO:0007669"/>
    <property type="project" value="TreeGrafter"/>
</dbReference>
<evidence type="ECO:0000256" key="4">
    <source>
        <dbReference type="ARBA" id="ARBA00014657"/>
    </source>
</evidence>
<keyword evidence="10 11" id="KW-0012">Acyltransferase</keyword>
<dbReference type="InterPro" id="IPR016039">
    <property type="entry name" value="Thiolase-like"/>
</dbReference>
<dbReference type="Gene3D" id="3.40.47.10">
    <property type="match status" value="1"/>
</dbReference>
<accession>A0A085WH65</accession>
<dbReference type="Proteomes" id="UP000028725">
    <property type="component" value="Unassembled WGS sequence"/>
</dbReference>
<evidence type="ECO:0000256" key="5">
    <source>
        <dbReference type="ARBA" id="ARBA00022516"/>
    </source>
</evidence>
<dbReference type="UniPathway" id="UPA00094"/>
<dbReference type="Pfam" id="PF00109">
    <property type="entry name" value="ketoacyl-synt"/>
    <property type="match status" value="1"/>
</dbReference>
<comment type="function">
    <text evidence="11">Involved in the type II fatty acid elongation cycle. Catalyzes the elongation of a wide range of acyl-ACP by the addition of two carbons from malonyl-ACP to an acyl acceptor. Can efficiently catalyze the conversion of palmitoleoyl-ACP (cis-hexadec-9-enoyl-ACP) to cis-vaccenoyl-ACP (cis-octadec-11-enoyl-ACP), an essential step in the thermal regulation of fatty acid composition.</text>
</comment>
<keyword evidence="9 11" id="KW-0275">Fatty acid biosynthesis</keyword>
<comment type="caution">
    <text evidence="15">The sequence shown here is derived from an EMBL/GenBank/DDBJ whole genome shotgun (WGS) entry which is preliminary data.</text>
</comment>
<evidence type="ECO:0000256" key="9">
    <source>
        <dbReference type="ARBA" id="ARBA00023160"/>
    </source>
</evidence>
<dbReference type="NCBIfam" id="NF004970">
    <property type="entry name" value="PRK06333.1"/>
    <property type="match status" value="1"/>
</dbReference>
<proteinExistence type="inferred from homology"/>
<keyword evidence="5 11" id="KW-0444">Lipid biosynthesis</keyword>
<evidence type="ECO:0000256" key="6">
    <source>
        <dbReference type="ARBA" id="ARBA00022679"/>
    </source>
</evidence>
<gene>
    <name evidence="15" type="ORF">DB31_8381</name>
</gene>
<evidence type="ECO:0000256" key="2">
    <source>
        <dbReference type="ARBA" id="ARBA00008467"/>
    </source>
</evidence>